<organism evidence="1 2">
    <name type="scientific">Labedaea rhizosphaerae</name>
    <dbReference type="NCBI Taxonomy" id="598644"/>
    <lineage>
        <taxon>Bacteria</taxon>
        <taxon>Bacillati</taxon>
        <taxon>Actinomycetota</taxon>
        <taxon>Actinomycetes</taxon>
        <taxon>Pseudonocardiales</taxon>
        <taxon>Pseudonocardiaceae</taxon>
        <taxon>Labedaea</taxon>
    </lineage>
</organism>
<sequence>MRKLLFIVILGVLAWVFVVPSCSTKFGCESAPAVANADDRDCPSDIEDAGSDAEWAAARLEEIKGQKPTVGLAYDDEGTEQRYDSRKDATAARVNEILRELGVLPPRGYASTASDVEMKVAADMRDGEVESDDLDNVHRR</sequence>
<gene>
    <name evidence="1" type="ORF">EV186_106311</name>
</gene>
<keyword evidence="2" id="KW-1185">Reference proteome</keyword>
<accession>A0A4R6S4A2</accession>
<dbReference type="AlphaFoldDB" id="A0A4R6S4A2"/>
<dbReference type="EMBL" id="SNXZ01000006">
    <property type="protein sequence ID" value="TDP93917.1"/>
    <property type="molecule type" value="Genomic_DNA"/>
</dbReference>
<name>A0A4R6S4A2_LABRH</name>
<dbReference type="Pfam" id="PF14428">
    <property type="entry name" value="DddA-like"/>
    <property type="match status" value="1"/>
</dbReference>
<protein>
    <submittedName>
        <fullName evidence="1">Uncharacterized protein</fullName>
    </submittedName>
</protein>
<comment type="caution">
    <text evidence="1">The sequence shown here is derived from an EMBL/GenBank/DDBJ whole genome shotgun (WGS) entry which is preliminary data.</text>
</comment>
<evidence type="ECO:0000313" key="1">
    <source>
        <dbReference type="EMBL" id="TDP93917.1"/>
    </source>
</evidence>
<dbReference type="RefSeq" id="WP_133852905.1">
    <property type="nucleotide sequence ID" value="NZ_SNXZ01000006.1"/>
</dbReference>
<reference evidence="1 2" key="1">
    <citation type="submission" date="2019-03" db="EMBL/GenBank/DDBJ databases">
        <title>Genomic Encyclopedia of Type Strains, Phase IV (KMG-IV): sequencing the most valuable type-strain genomes for metagenomic binning, comparative biology and taxonomic classification.</title>
        <authorList>
            <person name="Goeker M."/>
        </authorList>
    </citation>
    <scope>NUCLEOTIDE SEQUENCE [LARGE SCALE GENOMIC DNA]</scope>
    <source>
        <strain evidence="1 2">DSM 45361</strain>
    </source>
</reference>
<dbReference type="Proteomes" id="UP000295444">
    <property type="component" value="Unassembled WGS sequence"/>
</dbReference>
<dbReference type="InterPro" id="IPR032724">
    <property type="entry name" value="SCP1.201-like"/>
</dbReference>
<evidence type="ECO:0000313" key="2">
    <source>
        <dbReference type="Proteomes" id="UP000295444"/>
    </source>
</evidence>
<proteinExistence type="predicted"/>